<dbReference type="EMBL" id="NCKU01009110">
    <property type="protein sequence ID" value="RWS01493.1"/>
    <property type="molecule type" value="Genomic_DNA"/>
</dbReference>
<dbReference type="EMBL" id="NCKU01002008">
    <property type="protein sequence ID" value="RWS10677.1"/>
    <property type="molecule type" value="Genomic_DNA"/>
</dbReference>
<name>A0A443QEM8_9ACAR</name>
<evidence type="ECO:0000256" key="1">
    <source>
        <dbReference type="ARBA" id="ARBA00004141"/>
    </source>
</evidence>
<dbReference type="PROSITE" id="PS01214">
    <property type="entry name" value="UPF0016"/>
    <property type="match status" value="1"/>
</dbReference>
<evidence type="ECO:0000256" key="5">
    <source>
        <dbReference type="ARBA" id="ARBA00023136"/>
    </source>
</evidence>
<dbReference type="InterPro" id="IPR049555">
    <property type="entry name" value="GDT1-like_CS"/>
</dbReference>
<evidence type="ECO:0000313" key="10">
    <source>
        <dbReference type="Proteomes" id="UP000285301"/>
    </source>
</evidence>
<evidence type="ECO:0000313" key="9">
    <source>
        <dbReference type="EMBL" id="RWS10677.1"/>
    </source>
</evidence>
<feature type="transmembrane region" description="Helical" evidence="6">
    <location>
        <begin position="312"/>
        <end position="332"/>
    </location>
</feature>
<dbReference type="InterPro" id="IPR001727">
    <property type="entry name" value="GDT1-like"/>
</dbReference>
<dbReference type="GO" id="GO:0032472">
    <property type="term" value="P:Golgi calcium ion transport"/>
    <property type="evidence" value="ECO:0007669"/>
    <property type="project" value="TreeGrafter"/>
</dbReference>
<feature type="transmembrane region" description="Helical" evidence="6">
    <location>
        <begin position="12"/>
        <end position="29"/>
    </location>
</feature>
<feature type="transmembrane region" description="Helical" evidence="6">
    <location>
        <begin position="148"/>
        <end position="167"/>
    </location>
</feature>
<dbReference type="PANTHER" id="PTHR12608:SF1">
    <property type="entry name" value="TRANSMEMBRANE PROTEIN 165"/>
    <property type="match status" value="1"/>
</dbReference>
<feature type="transmembrane region" description="Helical" evidence="6">
    <location>
        <begin position="88"/>
        <end position="110"/>
    </location>
</feature>
<evidence type="ECO:0000256" key="2">
    <source>
        <dbReference type="ARBA" id="ARBA00009190"/>
    </source>
</evidence>
<keyword evidence="3 6" id="KW-0812">Transmembrane</keyword>
<keyword evidence="10" id="KW-1185">Reference proteome</keyword>
<dbReference type="OrthoDB" id="442680at2759"/>
<dbReference type="GO" id="GO:0015085">
    <property type="term" value="F:calcium ion transmembrane transporter activity"/>
    <property type="evidence" value="ECO:0007669"/>
    <property type="project" value="TreeGrafter"/>
</dbReference>
<keyword evidence="5 6" id="KW-0472">Membrane</keyword>
<evidence type="ECO:0000313" key="7">
    <source>
        <dbReference type="EMBL" id="RWS01454.1"/>
    </source>
</evidence>
<feature type="transmembrane region" description="Helical" evidence="6">
    <location>
        <begin position="279"/>
        <end position="300"/>
    </location>
</feature>
<gene>
    <name evidence="8" type="ORF">B4U79_01027</name>
    <name evidence="9" type="ORF">B4U79_07739</name>
    <name evidence="7" type="ORF">B4U79_13410</name>
</gene>
<dbReference type="GO" id="GO:0005384">
    <property type="term" value="F:manganese ion transmembrane transporter activity"/>
    <property type="evidence" value="ECO:0007669"/>
    <property type="project" value="TreeGrafter"/>
</dbReference>
<dbReference type="GO" id="GO:0005794">
    <property type="term" value="C:Golgi apparatus"/>
    <property type="evidence" value="ECO:0007669"/>
    <property type="project" value="TreeGrafter"/>
</dbReference>
<dbReference type="Pfam" id="PF01169">
    <property type="entry name" value="GDT1"/>
    <property type="match status" value="2"/>
</dbReference>
<evidence type="ECO:0000313" key="8">
    <source>
        <dbReference type="EMBL" id="RWS01493.1"/>
    </source>
</evidence>
<keyword evidence="4 6" id="KW-1133">Transmembrane helix</keyword>
<dbReference type="GO" id="GO:0032468">
    <property type="term" value="P:Golgi calcium ion homeostasis"/>
    <property type="evidence" value="ECO:0007669"/>
    <property type="project" value="TreeGrafter"/>
</dbReference>
<evidence type="ECO:0000256" key="4">
    <source>
        <dbReference type="ARBA" id="ARBA00022989"/>
    </source>
</evidence>
<evidence type="ECO:0000256" key="6">
    <source>
        <dbReference type="RuleBase" id="RU365102"/>
    </source>
</evidence>
<protein>
    <recommendedName>
        <fullName evidence="6">GDT1 family protein</fullName>
    </recommendedName>
</protein>
<dbReference type="EMBL" id="NCKU01009177">
    <property type="protein sequence ID" value="RWS01454.1"/>
    <property type="molecule type" value="Genomic_DNA"/>
</dbReference>
<dbReference type="GO" id="GO:0016020">
    <property type="term" value="C:membrane"/>
    <property type="evidence" value="ECO:0007669"/>
    <property type="project" value="UniProtKB-SubCell"/>
</dbReference>
<dbReference type="PANTHER" id="PTHR12608">
    <property type="entry name" value="TRANSMEMBRANE PROTEIN HTP-1 RELATED"/>
    <property type="match status" value="1"/>
</dbReference>
<comment type="similarity">
    <text evidence="2 6">Belongs to the GDT1 family.</text>
</comment>
<comment type="subcellular location">
    <subcellularLocation>
        <location evidence="1 6">Membrane</location>
        <topology evidence="1 6">Multi-pass membrane protein</topology>
    </subcellularLocation>
</comment>
<sequence>MLKHPKSRDDRVLRRIIFAFFLVSLFILIENVNTTRAVFIPEKLMSNLTSNSQRVKDVKIGGRDSSEESSEESEDPIDFWKRIGKMRFIQGFLAALSLIIGMELGDKTFFIAAIMSMRHSRWTIFMAAISALVLMTLLSVFLGLITNLIPRTLTHYVSICLFLGFGLKMIRDGYIMTEEEAKEEYEEVNKKIAKRESIKTEDTEFNLVSSSSGQQTTEDIETGVLKTIQTVPFTTRLKRKLMNYISLIFIETFLMTFVAEWGDRSQIATIALAANHDMVAVTLGAIIGHSICTGLAVIGGRFIAQMISVRTVTIIGGIIFIFFAFLALVIGTHDEQSSAVSL</sequence>
<dbReference type="AlphaFoldDB" id="A0A443QEM8"/>
<organism evidence="8 10">
    <name type="scientific">Dinothrombium tinctorium</name>
    <dbReference type="NCBI Taxonomy" id="1965070"/>
    <lineage>
        <taxon>Eukaryota</taxon>
        <taxon>Metazoa</taxon>
        <taxon>Ecdysozoa</taxon>
        <taxon>Arthropoda</taxon>
        <taxon>Chelicerata</taxon>
        <taxon>Arachnida</taxon>
        <taxon>Acari</taxon>
        <taxon>Acariformes</taxon>
        <taxon>Trombidiformes</taxon>
        <taxon>Prostigmata</taxon>
        <taxon>Anystina</taxon>
        <taxon>Parasitengona</taxon>
        <taxon>Trombidioidea</taxon>
        <taxon>Trombidiidae</taxon>
        <taxon>Dinothrombium</taxon>
    </lineage>
</organism>
<accession>A0A443QEM8</accession>
<reference evidence="8" key="2">
    <citation type="submission" date="2018-11" db="EMBL/GenBank/DDBJ databases">
        <title>Trombidioid mite genomics.</title>
        <authorList>
            <person name="Dong X."/>
        </authorList>
    </citation>
    <scope>NUCLEOTIDE SEQUENCE</scope>
    <source>
        <strain evidence="8">UoL-WK</strain>
    </source>
</reference>
<reference evidence="8 10" key="1">
    <citation type="journal article" date="2018" name="Gigascience">
        <title>Genomes of trombidid mites reveal novel predicted allergens and laterally-transferred genes associated with secondary metabolism.</title>
        <authorList>
            <person name="Dong X."/>
            <person name="Chaisiri K."/>
            <person name="Xia D."/>
            <person name="Armstrong S.D."/>
            <person name="Fang Y."/>
            <person name="Donnelly M.J."/>
            <person name="Kadowaki T."/>
            <person name="McGarry J.W."/>
            <person name="Darby A.C."/>
            <person name="Makepeace B.L."/>
        </authorList>
    </citation>
    <scope>NUCLEOTIDE SEQUENCE [LARGE SCALE GENOMIC DNA]</scope>
    <source>
        <strain evidence="8">UoL-WK</strain>
    </source>
</reference>
<comment type="caution">
    <text evidence="8">The sequence shown here is derived from an EMBL/GenBank/DDBJ whole genome shotgun (WGS) entry which is preliminary data.</text>
</comment>
<feature type="transmembrane region" description="Helical" evidence="6">
    <location>
        <begin position="241"/>
        <end position="259"/>
    </location>
</feature>
<dbReference type="Proteomes" id="UP000285301">
    <property type="component" value="Unassembled WGS sequence"/>
</dbReference>
<feature type="transmembrane region" description="Helical" evidence="6">
    <location>
        <begin position="122"/>
        <end position="142"/>
    </location>
</feature>
<evidence type="ECO:0000256" key="3">
    <source>
        <dbReference type="ARBA" id="ARBA00022692"/>
    </source>
</evidence>
<proteinExistence type="inferred from homology"/>